<evidence type="ECO:0000313" key="2">
    <source>
        <dbReference type="Proteomes" id="UP001152531"/>
    </source>
</evidence>
<protein>
    <submittedName>
        <fullName evidence="1">Uncharacterized protein</fullName>
    </submittedName>
</protein>
<dbReference type="EMBL" id="CALSDN010000003">
    <property type="protein sequence ID" value="CAH6720045.1"/>
    <property type="molecule type" value="Genomic_DNA"/>
</dbReference>
<name>A0ACA9Y5J3_9ASCO</name>
<accession>A0ACA9Y5J3</accession>
<dbReference type="Proteomes" id="UP001152531">
    <property type="component" value="Unassembled WGS sequence"/>
</dbReference>
<proteinExistence type="predicted"/>
<organism evidence="1 2">
    <name type="scientific">[Candida] jaroonii</name>
    <dbReference type="NCBI Taxonomy" id="467808"/>
    <lineage>
        <taxon>Eukaryota</taxon>
        <taxon>Fungi</taxon>
        <taxon>Dikarya</taxon>
        <taxon>Ascomycota</taxon>
        <taxon>Saccharomycotina</taxon>
        <taxon>Pichiomycetes</taxon>
        <taxon>Debaryomycetaceae</taxon>
        <taxon>Yamadazyma</taxon>
    </lineage>
</organism>
<evidence type="ECO:0000313" key="1">
    <source>
        <dbReference type="EMBL" id="CAH6720045.1"/>
    </source>
</evidence>
<gene>
    <name evidence="1" type="ORF">CLIB1444_03S03180</name>
</gene>
<reference evidence="1" key="1">
    <citation type="submission" date="2022-06" db="EMBL/GenBank/DDBJ databases">
        <authorList>
            <person name="Legras J.-L."/>
            <person name="Devillers H."/>
            <person name="Grondin C."/>
        </authorList>
    </citation>
    <scope>NUCLEOTIDE SEQUENCE</scope>
    <source>
        <strain evidence="1">CLIB 1444</strain>
    </source>
</reference>
<sequence>MNSSIDKTTNEPYAKHAKITPKKKPIPIAVLPKPSVPKSTFNPSIKTSKLKNDIALNINTSKKWILPPRPRPGRKPVAEATSPMGSSPMVSSVSNISTAMGPSASNASNISVQSTSSSTSNVAPIPNNSERPEDPELHKLKLSYLEKLKEQELIFNYIDIINNQINQLDFIKNGFISHDTLNQIEHEKIVVENNVGGRVQELENINNNQDLNKFLNYMIKSSNLIHRVTKNYQGNINDQIDKYMKLRKNNLKRDNKEFKAEKKISKLGQNLLNEGNIFDKLVINDEFTCGICKKSSPCFCLDIDKKK</sequence>
<keyword evidence="2" id="KW-1185">Reference proteome</keyword>
<comment type="caution">
    <text evidence="1">The sequence shown here is derived from an EMBL/GenBank/DDBJ whole genome shotgun (WGS) entry which is preliminary data.</text>
</comment>